<sequence length="146" mass="16446">MTKLYLLLAVAGFALLVYCVVDILTSREDEVRHLPRLLWLAFVVFFPLLGSIAWLAVGRPVAARPRAGERAAPAFPEYDRPGRAAATQGESDDAFLRQVRERAEQQRRAHEAARRERERAAEAERAAERERRRQRDAGGADPAPQD</sequence>
<evidence type="ECO:0000256" key="1">
    <source>
        <dbReference type="ARBA" id="ARBA00004651"/>
    </source>
</evidence>
<comment type="subcellular location">
    <subcellularLocation>
        <location evidence="1">Cell membrane</location>
        <topology evidence="1">Multi-pass membrane protein</topology>
    </subcellularLocation>
</comment>
<evidence type="ECO:0000313" key="9">
    <source>
        <dbReference type="EMBL" id="GAA4669249.1"/>
    </source>
</evidence>
<evidence type="ECO:0000256" key="3">
    <source>
        <dbReference type="ARBA" id="ARBA00022692"/>
    </source>
</evidence>
<feature type="compositionally biased region" description="Basic and acidic residues" evidence="6">
    <location>
        <begin position="94"/>
        <end position="138"/>
    </location>
</feature>
<dbReference type="Proteomes" id="UP001500621">
    <property type="component" value="Unassembled WGS sequence"/>
</dbReference>
<evidence type="ECO:0000313" key="10">
    <source>
        <dbReference type="Proteomes" id="UP001500621"/>
    </source>
</evidence>
<evidence type="ECO:0000256" key="7">
    <source>
        <dbReference type="SAM" id="Phobius"/>
    </source>
</evidence>
<reference evidence="10" key="1">
    <citation type="journal article" date="2019" name="Int. J. Syst. Evol. Microbiol.">
        <title>The Global Catalogue of Microorganisms (GCM) 10K type strain sequencing project: providing services to taxonomists for standard genome sequencing and annotation.</title>
        <authorList>
            <consortium name="The Broad Institute Genomics Platform"/>
            <consortium name="The Broad Institute Genome Sequencing Center for Infectious Disease"/>
            <person name="Wu L."/>
            <person name="Ma J."/>
        </authorList>
    </citation>
    <scope>NUCLEOTIDE SEQUENCE [LARGE SCALE GENOMIC DNA]</scope>
    <source>
        <strain evidence="10">JCM 18127</strain>
    </source>
</reference>
<name>A0ABP8VPJ2_9ACTN</name>
<accession>A0ABP8VPJ2</accession>
<gene>
    <name evidence="9" type="ORF">GCM10023226_01840</name>
</gene>
<evidence type="ECO:0000256" key="5">
    <source>
        <dbReference type="ARBA" id="ARBA00023136"/>
    </source>
</evidence>
<keyword evidence="10" id="KW-1185">Reference proteome</keyword>
<feature type="transmembrane region" description="Helical" evidence="7">
    <location>
        <begin position="38"/>
        <end position="57"/>
    </location>
</feature>
<protein>
    <recommendedName>
        <fullName evidence="8">Cardiolipin synthase N-terminal domain-containing protein</fullName>
    </recommendedName>
</protein>
<feature type="domain" description="Cardiolipin synthase N-terminal" evidence="8">
    <location>
        <begin position="14"/>
        <end position="59"/>
    </location>
</feature>
<proteinExistence type="predicted"/>
<evidence type="ECO:0000256" key="4">
    <source>
        <dbReference type="ARBA" id="ARBA00022989"/>
    </source>
</evidence>
<keyword evidence="5 7" id="KW-0472">Membrane</keyword>
<keyword evidence="4 7" id="KW-1133">Transmembrane helix</keyword>
<evidence type="ECO:0000256" key="6">
    <source>
        <dbReference type="SAM" id="MobiDB-lite"/>
    </source>
</evidence>
<organism evidence="9 10">
    <name type="scientific">Nocardioides nanhaiensis</name>
    <dbReference type="NCBI Taxonomy" id="1476871"/>
    <lineage>
        <taxon>Bacteria</taxon>
        <taxon>Bacillati</taxon>
        <taxon>Actinomycetota</taxon>
        <taxon>Actinomycetes</taxon>
        <taxon>Propionibacteriales</taxon>
        <taxon>Nocardioidaceae</taxon>
        <taxon>Nocardioides</taxon>
    </lineage>
</organism>
<feature type="region of interest" description="Disordered" evidence="6">
    <location>
        <begin position="66"/>
        <end position="146"/>
    </location>
</feature>
<dbReference type="RefSeq" id="WP_345262163.1">
    <property type="nucleotide sequence ID" value="NZ_BAABIM010000001.1"/>
</dbReference>
<dbReference type="InterPro" id="IPR027379">
    <property type="entry name" value="CLS_N"/>
</dbReference>
<keyword evidence="2" id="KW-1003">Cell membrane</keyword>
<dbReference type="EMBL" id="BAABIM010000001">
    <property type="protein sequence ID" value="GAA4669249.1"/>
    <property type="molecule type" value="Genomic_DNA"/>
</dbReference>
<dbReference type="Pfam" id="PF13396">
    <property type="entry name" value="PLDc_N"/>
    <property type="match status" value="1"/>
</dbReference>
<feature type="compositionally biased region" description="Low complexity" evidence="6">
    <location>
        <begin position="66"/>
        <end position="76"/>
    </location>
</feature>
<evidence type="ECO:0000259" key="8">
    <source>
        <dbReference type="Pfam" id="PF13396"/>
    </source>
</evidence>
<evidence type="ECO:0000256" key="2">
    <source>
        <dbReference type="ARBA" id="ARBA00022475"/>
    </source>
</evidence>
<keyword evidence="3 7" id="KW-0812">Transmembrane</keyword>
<comment type="caution">
    <text evidence="9">The sequence shown here is derived from an EMBL/GenBank/DDBJ whole genome shotgun (WGS) entry which is preliminary data.</text>
</comment>